<name>A0A6F8YCI0_9ACTN</name>
<evidence type="ECO:0000313" key="5">
    <source>
        <dbReference type="Proteomes" id="UP000503011"/>
    </source>
</evidence>
<accession>A0A6F8YCI0</accession>
<dbReference type="InterPro" id="IPR051203">
    <property type="entry name" value="Polysaccharide_Synthase-Rel"/>
</dbReference>
<dbReference type="InterPro" id="IPR003869">
    <property type="entry name" value="Polysac_CapD-like"/>
</dbReference>
<evidence type="ECO:0000259" key="3">
    <source>
        <dbReference type="Pfam" id="PF02719"/>
    </source>
</evidence>
<dbReference type="Pfam" id="PF02719">
    <property type="entry name" value="Polysacc_synt_2"/>
    <property type="match status" value="1"/>
</dbReference>
<comment type="similarity">
    <text evidence="1">Belongs to the polysaccharide synthase family.</text>
</comment>
<keyword evidence="5" id="KW-1185">Reference proteome</keyword>
<proteinExistence type="inferred from homology"/>
<feature type="transmembrane region" description="Helical" evidence="2">
    <location>
        <begin position="69"/>
        <end position="89"/>
    </location>
</feature>
<dbReference type="CDD" id="cd05237">
    <property type="entry name" value="UDP_invert_4-6DH_SDR_e"/>
    <property type="match status" value="1"/>
</dbReference>
<evidence type="ECO:0000256" key="2">
    <source>
        <dbReference type="SAM" id="Phobius"/>
    </source>
</evidence>
<dbReference type="InterPro" id="IPR036291">
    <property type="entry name" value="NAD(P)-bd_dom_sf"/>
</dbReference>
<dbReference type="SUPFAM" id="SSF51735">
    <property type="entry name" value="NAD(P)-binding Rossmann-fold domains"/>
    <property type="match status" value="2"/>
</dbReference>
<evidence type="ECO:0000256" key="1">
    <source>
        <dbReference type="ARBA" id="ARBA00007430"/>
    </source>
</evidence>
<evidence type="ECO:0000313" key="4">
    <source>
        <dbReference type="EMBL" id="BCB83825.1"/>
    </source>
</evidence>
<reference evidence="4 5" key="1">
    <citation type="submission" date="2020-03" db="EMBL/GenBank/DDBJ databases">
        <title>Whole genome shotgun sequence of Phytohabitans suffuscus NBRC 105367.</title>
        <authorList>
            <person name="Komaki H."/>
            <person name="Tamura T."/>
        </authorList>
    </citation>
    <scope>NUCLEOTIDE SEQUENCE [LARGE SCALE GENOMIC DNA]</scope>
    <source>
        <strain evidence="4 5">NBRC 105367</strain>
    </source>
</reference>
<dbReference type="Gene3D" id="3.40.50.720">
    <property type="entry name" value="NAD(P)-binding Rossmann-like Domain"/>
    <property type="match status" value="2"/>
</dbReference>
<dbReference type="PANTHER" id="PTHR43318:SF1">
    <property type="entry name" value="POLYSACCHARIDE BIOSYNTHESIS PROTEIN EPSC-RELATED"/>
    <property type="match status" value="1"/>
</dbReference>
<feature type="transmembrane region" description="Helical" evidence="2">
    <location>
        <begin position="95"/>
        <end position="115"/>
    </location>
</feature>
<organism evidence="4 5">
    <name type="scientific">Phytohabitans suffuscus</name>
    <dbReference type="NCBI Taxonomy" id="624315"/>
    <lineage>
        <taxon>Bacteria</taxon>
        <taxon>Bacillati</taxon>
        <taxon>Actinomycetota</taxon>
        <taxon>Actinomycetes</taxon>
        <taxon>Micromonosporales</taxon>
        <taxon>Micromonosporaceae</taxon>
    </lineage>
</organism>
<sequence>MPLAVDASAWVAGLLIATCARYELSAPMTWLRTAVLLALLAVALQGLIGHFHHLYRGRYWFGSFEEVRAVAATVLLTAFLLTVTALSVPGGHVHVSTPVVGGSLALTLMFGARYWRRVRRERSAPATPSDRVAVLLFGAGDACRELVRAMLRDRHSRYLPVGLLDDDPRKRNLQLHGVSVLGGRDHLADAVVRTGASVVVFSVANANAQLVREIRRRTLAAGATFKVVPSVAELLDGRIRVADVREPRPSDLLGRRQIETDIESIAGYLRGKRVLVTGAGGSIGSELCRQIHRFGPRELMMLDRDESALHATQLALHGRALLDSPELILADLRDRHRVRSIVADRQPQVVFHAAALKHLTLLERNPAEAVKSNIWGTLDLLEACGGVDTFVNISTDKAANPVSVLGYSKRITERLTSHTASASGQNFLSVRFGNVLGSRGSVLTAFSAQMASGGPITVTHPDVTRYFMTVQEAVQLVIQAAVIGRPGEALVLDMGKPVRIADVARQMAEQAHQPIEIVYTGLRPGEKLDEELFGHDEHDSRPCTR</sequence>
<protein>
    <submittedName>
        <fullName evidence="4">dTDP-glucose 4,6-dehydratase</fullName>
    </submittedName>
</protein>
<reference evidence="4 5" key="2">
    <citation type="submission" date="2020-03" db="EMBL/GenBank/DDBJ databases">
        <authorList>
            <person name="Ichikawa N."/>
            <person name="Kimura A."/>
            <person name="Kitahashi Y."/>
            <person name="Uohara A."/>
        </authorList>
    </citation>
    <scope>NUCLEOTIDE SEQUENCE [LARGE SCALE GENOMIC DNA]</scope>
    <source>
        <strain evidence="4 5">NBRC 105367</strain>
    </source>
</reference>
<keyword evidence="2" id="KW-0812">Transmembrane</keyword>
<keyword evidence="2" id="KW-1133">Transmembrane helix</keyword>
<feature type="transmembrane region" description="Helical" evidence="2">
    <location>
        <begin position="29"/>
        <end position="48"/>
    </location>
</feature>
<feature type="domain" description="Polysaccharide biosynthesis protein CapD-like" evidence="3">
    <location>
        <begin position="274"/>
        <end position="539"/>
    </location>
</feature>
<keyword evidence="2" id="KW-0472">Membrane</keyword>
<dbReference type="PANTHER" id="PTHR43318">
    <property type="entry name" value="UDP-N-ACETYLGLUCOSAMINE 4,6-DEHYDRATASE"/>
    <property type="match status" value="1"/>
</dbReference>
<dbReference type="EMBL" id="AP022871">
    <property type="protein sequence ID" value="BCB83825.1"/>
    <property type="molecule type" value="Genomic_DNA"/>
</dbReference>
<dbReference type="Proteomes" id="UP000503011">
    <property type="component" value="Chromosome"/>
</dbReference>
<gene>
    <name evidence="4" type="ORF">Psuf_011380</name>
</gene>
<dbReference type="AlphaFoldDB" id="A0A6F8YCI0"/>
<dbReference type="RefSeq" id="WP_232074568.1">
    <property type="nucleotide sequence ID" value="NZ_AP022871.1"/>
</dbReference>
<dbReference type="KEGG" id="psuu:Psuf_011380"/>